<accession>A0A1V6LP27</accession>
<dbReference type="EMBL" id="MTBC01000010">
    <property type="protein sequence ID" value="OQD41941.1"/>
    <property type="molecule type" value="Genomic_DNA"/>
</dbReference>
<feature type="domain" description="CMP/dCMP-type deaminase" evidence="1">
    <location>
        <begin position="3"/>
        <end position="136"/>
    </location>
</feature>
<dbReference type="GO" id="GO:0006152">
    <property type="term" value="P:purine nucleoside catabolic process"/>
    <property type="evidence" value="ECO:0007669"/>
    <property type="project" value="TreeGrafter"/>
</dbReference>
<dbReference type="GO" id="GO:0047974">
    <property type="term" value="F:guanosine deaminase activity"/>
    <property type="evidence" value="ECO:0007669"/>
    <property type="project" value="TreeGrafter"/>
</dbReference>
<dbReference type="Gene3D" id="3.40.140.10">
    <property type="entry name" value="Cytidine Deaminase, domain 2"/>
    <property type="match status" value="1"/>
</dbReference>
<dbReference type="CDD" id="cd01285">
    <property type="entry name" value="nucleoside_deaminase"/>
    <property type="match status" value="1"/>
</dbReference>
<dbReference type="Pfam" id="PF00383">
    <property type="entry name" value="dCMP_cyt_deam_1"/>
    <property type="match status" value="1"/>
</dbReference>
<dbReference type="RefSeq" id="WP_080319725.1">
    <property type="nucleotide sequence ID" value="NZ_MTBC01000010.1"/>
</dbReference>
<protein>
    <submittedName>
        <fullName evidence="2">tRNA-specific adenosine deaminase</fullName>
    </submittedName>
</protein>
<dbReference type="PROSITE" id="PS51747">
    <property type="entry name" value="CYT_DCMP_DEAMINASES_2"/>
    <property type="match status" value="1"/>
</dbReference>
<dbReference type="OrthoDB" id="9802676at2"/>
<evidence type="ECO:0000259" key="1">
    <source>
        <dbReference type="PROSITE" id="PS51747"/>
    </source>
</evidence>
<evidence type="ECO:0000313" key="3">
    <source>
        <dbReference type="Proteomes" id="UP000191680"/>
    </source>
</evidence>
<reference evidence="2 3" key="1">
    <citation type="submission" date="2016-12" db="EMBL/GenBank/DDBJ databases">
        <authorList>
            <person name="Song W.-J."/>
            <person name="Kurnit D.M."/>
        </authorList>
    </citation>
    <scope>NUCLEOTIDE SEQUENCE [LARGE SCALE GENOMIC DNA]</scope>
    <source>
        <strain evidence="2 3">HSG9</strain>
    </source>
</reference>
<keyword evidence="3" id="KW-1185">Reference proteome</keyword>
<dbReference type="AlphaFoldDB" id="A0A1V6LP27"/>
<dbReference type="InterPro" id="IPR016193">
    <property type="entry name" value="Cytidine_deaminase-like"/>
</dbReference>
<dbReference type="InterPro" id="IPR002125">
    <property type="entry name" value="CMP_dCMP_dom"/>
</dbReference>
<comment type="caution">
    <text evidence="2">The sequence shown here is derived from an EMBL/GenBank/DDBJ whole genome shotgun (WGS) entry which is preliminary data.</text>
</comment>
<dbReference type="SUPFAM" id="SSF53927">
    <property type="entry name" value="Cytidine deaminase-like"/>
    <property type="match status" value="1"/>
</dbReference>
<sequence length="147" mass="16678">MDKKHEYYMQLAIDLAKKGKEDPNGGAFGAVIVKEDKILVAVHNGVKKEGDITQHAELYAIQLASKKIGKENLNQCTLYTSCEPCLMCLGACYWANFKAIYFGASAADAKEYGYVYSDVYYQMDVKKRHQEFNMIQLMAEEAIKVWQ</sequence>
<dbReference type="PANTHER" id="PTHR11079">
    <property type="entry name" value="CYTOSINE DEAMINASE FAMILY MEMBER"/>
    <property type="match status" value="1"/>
</dbReference>
<gene>
    <name evidence="2" type="ORF">BUL40_13775</name>
</gene>
<proteinExistence type="predicted"/>
<name>A0A1V6LP27_9FLAO</name>
<evidence type="ECO:0000313" key="2">
    <source>
        <dbReference type="EMBL" id="OQD41941.1"/>
    </source>
</evidence>
<dbReference type="Proteomes" id="UP000191680">
    <property type="component" value="Unassembled WGS sequence"/>
</dbReference>
<dbReference type="PANTHER" id="PTHR11079:SF161">
    <property type="entry name" value="CMP_DCMP-TYPE DEAMINASE DOMAIN-CONTAINING PROTEIN"/>
    <property type="match status" value="1"/>
</dbReference>
<organism evidence="2 3">
    <name type="scientific">Croceivirga radicis</name>
    <dbReference type="NCBI Taxonomy" id="1929488"/>
    <lineage>
        <taxon>Bacteria</taxon>
        <taxon>Pseudomonadati</taxon>
        <taxon>Bacteroidota</taxon>
        <taxon>Flavobacteriia</taxon>
        <taxon>Flavobacteriales</taxon>
        <taxon>Flavobacteriaceae</taxon>
        <taxon>Croceivirga</taxon>
    </lineage>
</organism>